<feature type="region of interest" description="Disordered" evidence="1">
    <location>
        <begin position="1"/>
        <end position="25"/>
    </location>
</feature>
<dbReference type="EMBL" id="VSRR010006193">
    <property type="protein sequence ID" value="MPC44247.1"/>
    <property type="molecule type" value="Genomic_DNA"/>
</dbReference>
<feature type="compositionally biased region" description="Polar residues" evidence="1">
    <location>
        <begin position="1"/>
        <end position="11"/>
    </location>
</feature>
<accession>A0A5B7FFE2</accession>
<protein>
    <submittedName>
        <fullName evidence="2">Uncharacterized protein</fullName>
    </submittedName>
</protein>
<evidence type="ECO:0000313" key="2">
    <source>
        <dbReference type="EMBL" id="MPC44247.1"/>
    </source>
</evidence>
<name>A0A5B7FFE2_PORTR</name>
<reference evidence="2 3" key="1">
    <citation type="submission" date="2019-05" db="EMBL/GenBank/DDBJ databases">
        <title>Another draft genome of Portunus trituberculatus and its Hox gene families provides insights of decapod evolution.</title>
        <authorList>
            <person name="Jeong J.-H."/>
            <person name="Song I."/>
            <person name="Kim S."/>
            <person name="Choi T."/>
            <person name="Kim D."/>
            <person name="Ryu S."/>
            <person name="Kim W."/>
        </authorList>
    </citation>
    <scope>NUCLEOTIDE SEQUENCE [LARGE SCALE GENOMIC DNA]</scope>
    <source>
        <tissue evidence="2">Muscle</tissue>
    </source>
</reference>
<organism evidence="2 3">
    <name type="scientific">Portunus trituberculatus</name>
    <name type="common">Swimming crab</name>
    <name type="synonym">Neptunus trituberculatus</name>
    <dbReference type="NCBI Taxonomy" id="210409"/>
    <lineage>
        <taxon>Eukaryota</taxon>
        <taxon>Metazoa</taxon>
        <taxon>Ecdysozoa</taxon>
        <taxon>Arthropoda</taxon>
        <taxon>Crustacea</taxon>
        <taxon>Multicrustacea</taxon>
        <taxon>Malacostraca</taxon>
        <taxon>Eumalacostraca</taxon>
        <taxon>Eucarida</taxon>
        <taxon>Decapoda</taxon>
        <taxon>Pleocyemata</taxon>
        <taxon>Brachyura</taxon>
        <taxon>Eubrachyura</taxon>
        <taxon>Portunoidea</taxon>
        <taxon>Portunidae</taxon>
        <taxon>Portuninae</taxon>
        <taxon>Portunus</taxon>
    </lineage>
</organism>
<evidence type="ECO:0000256" key="1">
    <source>
        <dbReference type="SAM" id="MobiDB-lite"/>
    </source>
</evidence>
<dbReference type="Proteomes" id="UP000324222">
    <property type="component" value="Unassembled WGS sequence"/>
</dbReference>
<evidence type="ECO:0000313" key="3">
    <source>
        <dbReference type="Proteomes" id="UP000324222"/>
    </source>
</evidence>
<keyword evidence="3" id="KW-1185">Reference proteome</keyword>
<dbReference type="AlphaFoldDB" id="A0A5B7FFE2"/>
<proteinExistence type="predicted"/>
<sequence length="82" mass="9039">MCSCGISETSPPASPSVAGDQGEEQQDVERLRCFASLSSPWQVMTVVKAELKMFLEVVLPFDVNSLVRGTTFENFEALPRIM</sequence>
<comment type="caution">
    <text evidence="2">The sequence shown here is derived from an EMBL/GenBank/DDBJ whole genome shotgun (WGS) entry which is preliminary data.</text>
</comment>
<gene>
    <name evidence="2" type="ORF">E2C01_037916</name>
</gene>